<reference evidence="1" key="1">
    <citation type="submission" date="2020-05" db="EMBL/GenBank/DDBJ databases">
        <title>Large-scale comparative analyses of tick genomes elucidate their genetic diversity and vector capacities.</title>
        <authorList>
            <person name="Jia N."/>
            <person name="Wang J."/>
            <person name="Shi W."/>
            <person name="Du L."/>
            <person name="Sun Y."/>
            <person name="Zhan W."/>
            <person name="Jiang J."/>
            <person name="Wang Q."/>
            <person name="Zhang B."/>
            <person name="Ji P."/>
            <person name="Sakyi L.B."/>
            <person name="Cui X."/>
            <person name="Yuan T."/>
            <person name="Jiang B."/>
            <person name="Yang W."/>
            <person name="Lam T.T.-Y."/>
            <person name="Chang Q."/>
            <person name="Ding S."/>
            <person name="Wang X."/>
            <person name="Zhu J."/>
            <person name="Ruan X."/>
            <person name="Zhao L."/>
            <person name="Wei J."/>
            <person name="Que T."/>
            <person name="Du C."/>
            <person name="Cheng J."/>
            <person name="Dai P."/>
            <person name="Han X."/>
            <person name="Huang E."/>
            <person name="Gao Y."/>
            <person name="Liu J."/>
            <person name="Shao H."/>
            <person name="Ye R."/>
            <person name="Li L."/>
            <person name="Wei W."/>
            <person name="Wang X."/>
            <person name="Wang C."/>
            <person name="Yang T."/>
            <person name="Huo Q."/>
            <person name="Li W."/>
            <person name="Guo W."/>
            <person name="Chen H."/>
            <person name="Zhou L."/>
            <person name="Ni X."/>
            <person name="Tian J."/>
            <person name="Zhou Y."/>
            <person name="Sheng Y."/>
            <person name="Liu T."/>
            <person name="Pan Y."/>
            <person name="Xia L."/>
            <person name="Li J."/>
            <person name="Zhao F."/>
            <person name="Cao W."/>
        </authorList>
    </citation>
    <scope>NUCLEOTIDE SEQUENCE</scope>
    <source>
        <strain evidence="1">Hyas-2018</strain>
    </source>
</reference>
<proteinExistence type="predicted"/>
<evidence type="ECO:0000313" key="1">
    <source>
        <dbReference type="EMBL" id="KAH6931018.1"/>
    </source>
</evidence>
<accession>A0ACB7S820</accession>
<evidence type="ECO:0000313" key="2">
    <source>
        <dbReference type="Proteomes" id="UP000821845"/>
    </source>
</evidence>
<keyword evidence="2" id="KW-1185">Reference proteome</keyword>
<organism evidence="1 2">
    <name type="scientific">Hyalomma asiaticum</name>
    <name type="common">Tick</name>
    <dbReference type="NCBI Taxonomy" id="266040"/>
    <lineage>
        <taxon>Eukaryota</taxon>
        <taxon>Metazoa</taxon>
        <taxon>Ecdysozoa</taxon>
        <taxon>Arthropoda</taxon>
        <taxon>Chelicerata</taxon>
        <taxon>Arachnida</taxon>
        <taxon>Acari</taxon>
        <taxon>Parasitiformes</taxon>
        <taxon>Ixodida</taxon>
        <taxon>Ixodoidea</taxon>
        <taxon>Ixodidae</taxon>
        <taxon>Hyalomminae</taxon>
        <taxon>Hyalomma</taxon>
    </lineage>
</organism>
<dbReference type="Proteomes" id="UP000821845">
    <property type="component" value="Chromosome 5"/>
</dbReference>
<dbReference type="EMBL" id="CM023485">
    <property type="protein sequence ID" value="KAH6931018.1"/>
    <property type="molecule type" value="Genomic_DNA"/>
</dbReference>
<comment type="caution">
    <text evidence="1">The sequence shown here is derived from an EMBL/GenBank/DDBJ whole genome shotgun (WGS) entry which is preliminary data.</text>
</comment>
<name>A0ACB7S820_HYAAI</name>
<gene>
    <name evidence="1" type="ORF">HPB50_021329</name>
</gene>
<protein>
    <submittedName>
        <fullName evidence="1">Uncharacterized protein</fullName>
    </submittedName>
</protein>
<sequence>MRSFGLRGLLVTVLLVAFSFSTVWSAPAPQDDAAPAGGPVSGLRDPFDLGINIPDIFNMKLLTGRSRGTDLGIDIPSILNLKLDRTRGRPGGLLLDLFGASGRSGGGRSLFRPSEAENTVPEKTS</sequence>